<dbReference type="EMBL" id="LR746271">
    <property type="protein sequence ID" value="CAA7400518.1"/>
    <property type="molecule type" value="Genomic_DNA"/>
</dbReference>
<accession>A0A7I8J2H0</accession>
<gene>
    <name evidence="1" type="ORF">SI7747_08010392</name>
    <name evidence="2" type="ORF">SI8410_08011196</name>
</gene>
<keyword evidence="3" id="KW-1185">Reference proteome</keyword>
<protein>
    <submittedName>
        <fullName evidence="1">Uncharacterized protein</fullName>
    </submittedName>
</protein>
<evidence type="ECO:0000313" key="3">
    <source>
        <dbReference type="Proteomes" id="UP000663760"/>
    </source>
</evidence>
<dbReference type="Proteomes" id="UP000663760">
    <property type="component" value="Chromosome 8"/>
</dbReference>
<dbReference type="EMBL" id="LR743595">
    <property type="protein sequence ID" value="CAA2624559.1"/>
    <property type="molecule type" value="Genomic_DNA"/>
</dbReference>
<evidence type="ECO:0000313" key="1">
    <source>
        <dbReference type="EMBL" id="CAA2624559.1"/>
    </source>
</evidence>
<evidence type="ECO:0000313" key="2">
    <source>
        <dbReference type="EMBL" id="CAA7400518.1"/>
    </source>
</evidence>
<name>A0A7I8J2H0_SPIIN</name>
<reference evidence="1" key="1">
    <citation type="submission" date="2019-12" db="EMBL/GenBank/DDBJ databases">
        <authorList>
            <person name="Scholz U."/>
            <person name="Mascher M."/>
            <person name="Fiebig A."/>
        </authorList>
    </citation>
    <scope>NUCLEOTIDE SEQUENCE</scope>
</reference>
<sequence length="40" mass="4801">MRKRRINCLSDPSSSHCYNFFLIFYISHSHKQLRKTNPCA</sequence>
<proteinExistence type="predicted"/>
<dbReference type="AlphaFoldDB" id="A0A7I8J2H0"/>
<organism evidence="1">
    <name type="scientific">Spirodela intermedia</name>
    <name type="common">Intermediate duckweed</name>
    <dbReference type="NCBI Taxonomy" id="51605"/>
    <lineage>
        <taxon>Eukaryota</taxon>
        <taxon>Viridiplantae</taxon>
        <taxon>Streptophyta</taxon>
        <taxon>Embryophyta</taxon>
        <taxon>Tracheophyta</taxon>
        <taxon>Spermatophyta</taxon>
        <taxon>Magnoliopsida</taxon>
        <taxon>Liliopsida</taxon>
        <taxon>Araceae</taxon>
        <taxon>Lemnoideae</taxon>
        <taxon>Spirodela</taxon>
    </lineage>
</organism>